<dbReference type="Proteomes" id="UP000612746">
    <property type="component" value="Unassembled WGS sequence"/>
</dbReference>
<accession>A0A8H7UL57</accession>
<evidence type="ECO:0000313" key="2">
    <source>
        <dbReference type="Proteomes" id="UP000612746"/>
    </source>
</evidence>
<feature type="non-terminal residue" evidence="1">
    <location>
        <position position="1"/>
    </location>
</feature>
<name>A0A8H7UL57_9FUNG</name>
<evidence type="ECO:0000313" key="1">
    <source>
        <dbReference type="EMBL" id="KAG2187220.1"/>
    </source>
</evidence>
<dbReference type="EMBL" id="JAEPRA010000003">
    <property type="protein sequence ID" value="KAG2187220.1"/>
    <property type="molecule type" value="Genomic_DNA"/>
</dbReference>
<proteinExistence type="predicted"/>
<gene>
    <name evidence="1" type="ORF">INT44_004892</name>
</gene>
<evidence type="ECO:0008006" key="3">
    <source>
        <dbReference type="Google" id="ProtNLM"/>
    </source>
</evidence>
<keyword evidence="2" id="KW-1185">Reference proteome</keyword>
<sequence length="84" mass="9759">FYHIQTNVLLLHIPISPPVGVQPLKRRKGEKVFTCPRCSANNVHYEKINDCFTFCFIPIIPCGNTRQLYECYTCGWINVNQPPY</sequence>
<comment type="caution">
    <text evidence="1">The sequence shown here is derived from an EMBL/GenBank/DDBJ whole genome shotgun (WGS) entry which is preliminary data.</text>
</comment>
<dbReference type="OrthoDB" id="5545479at2759"/>
<protein>
    <recommendedName>
        <fullName evidence="3">Zinc-ribbon 15 domain-containing protein</fullName>
    </recommendedName>
</protein>
<dbReference type="AlphaFoldDB" id="A0A8H7UL57"/>
<organism evidence="1 2">
    <name type="scientific">Umbelopsis vinacea</name>
    <dbReference type="NCBI Taxonomy" id="44442"/>
    <lineage>
        <taxon>Eukaryota</taxon>
        <taxon>Fungi</taxon>
        <taxon>Fungi incertae sedis</taxon>
        <taxon>Mucoromycota</taxon>
        <taxon>Mucoromycotina</taxon>
        <taxon>Umbelopsidomycetes</taxon>
        <taxon>Umbelopsidales</taxon>
        <taxon>Umbelopsidaceae</taxon>
        <taxon>Umbelopsis</taxon>
    </lineage>
</organism>
<reference evidence="1" key="1">
    <citation type="submission" date="2020-12" db="EMBL/GenBank/DDBJ databases">
        <title>Metabolic potential, ecology and presence of endohyphal bacteria is reflected in genomic diversity of Mucoromycotina.</title>
        <authorList>
            <person name="Muszewska A."/>
            <person name="Okrasinska A."/>
            <person name="Steczkiewicz K."/>
            <person name="Drgas O."/>
            <person name="Orlowska M."/>
            <person name="Perlinska-Lenart U."/>
            <person name="Aleksandrzak-Piekarczyk T."/>
            <person name="Szatraj K."/>
            <person name="Zielenkiewicz U."/>
            <person name="Pilsyk S."/>
            <person name="Malc E."/>
            <person name="Mieczkowski P."/>
            <person name="Kruszewska J.S."/>
            <person name="Biernat P."/>
            <person name="Pawlowska J."/>
        </authorList>
    </citation>
    <scope>NUCLEOTIDE SEQUENCE</scope>
    <source>
        <strain evidence="1">WA0000051536</strain>
    </source>
</reference>